<evidence type="ECO:0000313" key="4">
    <source>
        <dbReference type="EMBL" id="CAI6333141.1"/>
    </source>
</evidence>
<dbReference type="Proteomes" id="UP001152607">
    <property type="component" value="Unassembled WGS sequence"/>
</dbReference>
<dbReference type="InterPro" id="IPR050195">
    <property type="entry name" value="Primate_lentivir_Gag_pol-like"/>
</dbReference>
<feature type="domain" description="CCHC-type" evidence="3">
    <location>
        <begin position="258"/>
        <end position="273"/>
    </location>
</feature>
<name>A0A9W4XPZ0_9PLEO</name>
<dbReference type="InterPro" id="IPR036875">
    <property type="entry name" value="Znf_CCHC_sf"/>
</dbReference>
<dbReference type="GO" id="GO:0003676">
    <property type="term" value="F:nucleic acid binding"/>
    <property type="evidence" value="ECO:0007669"/>
    <property type="project" value="InterPro"/>
</dbReference>
<evidence type="ECO:0000256" key="1">
    <source>
        <dbReference type="PROSITE-ProRule" id="PRU00047"/>
    </source>
</evidence>
<comment type="caution">
    <text evidence="4">The sequence shown here is derived from an EMBL/GenBank/DDBJ whole genome shotgun (WGS) entry which is preliminary data.</text>
</comment>
<feature type="domain" description="CCHC-type" evidence="3">
    <location>
        <begin position="233"/>
        <end position="247"/>
    </location>
</feature>
<feature type="compositionally biased region" description="Polar residues" evidence="2">
    <location>
        <begin position="1"/>
        <end position="22"/>
    </location>
</feature>
<proteinExistence type="predicted"/>
<accession>A0A9W4XPZ0</accession>
<dbReference type="AlphaFoldDB" id="A0A9W4XPZ0"/>
<gene>
    <name evidence="4" type="ORF">PDIGIT_LOCUS6177</name>
</gene>
<sequence>MASKISNNVGKNASLNQNSNKPPLTPAGLSQLKAGKKVNVLVGEPGHAFIAVEGISAGLLCYFSDHAREVLRDSTKTVFHLPRGDATIVRWVCQYMSAGESDSNCAVEFSSMNVPDLCRLHEHAELFQYPQLKSRVVNLVSSRLNHGLPSKSTLRAIYNTMPRFTKQVVNKIVDQTMKLATGIDFTVYAEYAQENDSFKEQLDKAFTTNLSWRHAQARKARKADRAKQAPIVCYACKKEGHIGRDCPTSKGKQIPIVCFACKKGGHMARDCPSAKGKQGKKNAGRAKPRRAQQGVVQVSTNGHGIQTCDRAVKSGEMTRTGMLI</sequence>
<dbReference type="GO" id="GO:0008270">
    <property type="term" value="F:zinc ion binding"/>
    <property type="evidence" value="ECO:0007669"/>
    <property type="project" value="UniProtKB-KW"/>
</dbReference>
<dbReference type="PANTHER" id="PTHR40389:SF3">
    <property type="entry name" value="IGE-BINDING PROTEIN"/>
    <property type="match status" value="1"/>
</dbReference>
<keyword evidence="1" id="KW-0479">Metal-binding</keyword>
<evidence type="ECO:0000259" key="3">
    <source>
        <dbReference type="PROSITE" id="PS50158"/>
    </source>
</evidence>
<feature type="region of interest" description="Disordered" evidence="2">
    <location>
        <begin position="270"/>
        <end position="295"/>
    </location>
</feature>
<dbReference type="PANTHER" id="PTHR40389">
    <property type="entry name" value="ENDOGENOUS RETROVIRUS GROUP K MEMBER 24 GAG POLYPROTEIN-RELATED"/>
    <property type="match status" value="1"/>
</dbReference>
<evidence type="ECO:0000256" key="2">
    <source>
        <dbReference type="SAM" id="MobiDB-lite"/>
    </source>
</evidence>
<dbReference type="PROSITE" id="PS50158">
    <property type="entry name" value="ZF_CCHC"/>
    <property type="match status" value="2"/>
</dbReference>
<organism evidence="4 5">
    <name type="scientific">Periconia digitata</name>
    <dbReference type="NCBI Taxonomy" id="1303443"/>
    <lineage>
        <taxon>Eukaryota</taxon>
        <taxon>Fungi</taxon>
        <taxon>Dikarya</taxon>
        <taxon>Ascomycota</taxon>
        <taxon>Pezizomycotina</taxon>
        <taxon>Dothideomycetes</taxon>
        <taxon>Pleosporomycetidae</taxon>
        <taxon>Pleosporales</taxon>
        <taxon>Massarineae</taxon>
        <taxon>Periconiaceae</taxon>
        <taxon>Periconia</taxon>
    </lineage>
</organism>
<dbReference type="SUPFAM" id="SSF57756">
    <property type="entry name" value="Retrovirus zinc finger-like domains"/>
    <property type="match status" value="1"/>
</dbReference>
<keyword evidence="5" id="KW-1185">Reference proteome</keyword>
<dbReference type="InterPro" id="IPR001878">
    <property type="entry name" value="Znf_CCHC"/>
</dbReference>
<dbReference type="SMART" id="SM00343">
    <property type="entry name" value="ZnF_C2HC"/>
    <property type="match status" value="2"/>
</dbReference>
<feature type="region of interest" description="Disordered" evidence="2">
    <location>
        <begin position="1"/>
        <end position="28"/>
    </location>
</feature>
<dbReference type="Gene3D" id="4.10.60.10">
    <property type="entry name" value="Zinc finger, CCHC-type"/>
    <property type="match status" value="2"/>
</dbReference>
<feature type="compositionally biased region" description="Basic residues" evidence="2">
    <location>
        <begin position="277"/>
        <end position="290"/>
    </location>
</feature>
<reference evidence="4" key="1">
    <citation type="submission" date="2023-01" db="EMBL/GenBank/DDBJ databases">
        <authorList>
            <person name="Van Ghelder C."/>
            <person name="Rancurel C."/>
        </authorList>
    </citation>
    <scope>NUCLEOTIDE SEQUENCE</scope>
    <source>
        <strain evidence="4">CNCM I-4278</strain>
    </source>
</reference>
<keyword evidence="1" id="KW-0863">Zinc-finger</keyword>
<dbReference type="OrthoDB" id="3863715at2759"/>
<protein>
    <recommendedName>
        <fullName evidence="3">CCHC-type domain-containing protein</fullName>
    </recommendedName>
</protein>
<dbReference type="EMBL" id="CAOQHR010000004">
    <property type="protein sequence ID" value="CAI6333141.1"/>
    <property type="molecule type" value="Genomic_DNA"/>
</dbReference>
<dbReference type="Pfam" id="PF00098">
    <property type="entry name" value="zf-CCHC"/>
    <property type="match status" value="2"/>
</dbReference>
<keyword evidence="1" id="KW-0862">Zinc</keyword>
<evidence type="ECO:0000313" key="5">
    <source>
        <dbReference type="Proteomes" id="UP001152607"/>
    </source>
</evidence>